<name>A0A6V7JLV8_9HYME</name>
<accession>A0A6V7JLV8</accession>
<dbReference type="GO" id="GO:0016787">
    <property type="term" value="F:hydrolase activity"/>
    <property type="evidence" value="ECO:0007669"/>
    <property type="project" value="UniProtKB-KW"/>
</dbReference>
<gene>
    <name evidence="8" type="ORF">BBRV_LOCUS52275</name>
</gene>
<dbReference type="InterPro" id="IPR043128">
    <property type="entry name" value="Rev_trsase/Diguanyl_cyclase"/>
</dbReference>
<dbReference type="FunFam" id="3.10.20.370:FF:000001">
    <property type="entry name" value="Retrovirus-related Pol polyprotein from transposon 17.6-like protein"/>
    <property type="match status" value="1"/>
</dbReference>
<reference evidence="8" key="1">
    <citation type="submission" date="2020-07" db="EMBL/GenBank/DDBJ databases">
        <authorList>
            <person name="Ferguson B K."/>
        </authorList>
    </citation>
    <scope>NUCLEOTIDE SEQUENCE</scope>
    <source>
        <strain evidence="8">L06</strain>
    </source>
</reference>
<evidence type="ECO:0000256" key="4">
    <source>
        <dbReference type="ARBA" id="ARBA00022759"/>
    </source>
</evidence>
<proteinExistence type="predicted"/>
<keyword evidence="1" id="KW-0808">Transferase</keyword>
<dbReference type="PANTHER" id="PTHR37984">
    <property type="entry name" value="PROTEIN CBG26694"/>
    <property type="match status" value="1"/>
</dbReference>
<evidence type="ECO:0000256" key="2">
    <source>
        <dbReference type="ARBA" id="ARBA00022695"/>
    </source>
</evidence>
<dbReference type="PANTHER" id="PTHR37984:SF5">
    <property type="entry name" value="PROTEIN NYNRIN-LIKE"/>
    <property type="match status" value="1"/>
</dbReference>
<keyword evidence="5" id="KW-0378">Hydrolase</keyword>
<evidence type="ECO:0000256" key="5">
    <source>
        <dbReference type="ARBA" id="ARBA00022801"/>
    </source>
</evidence>
<dbReference type="Gene3D" id="3.10.10.10">
    <property type="entry name" value="HIV Type 1 Reverse Transcriptase, subunit A, domain 1"/>
    <property type="match status" value="1"/>
</dbReference>
<dbReference type="CDD" id="cd01647">
    <property type="entry name" value="RT_LTR"/>
    <property type="match status" value="1"/>
</dbReference>
<organism evidence="8">
    <name type="scientific">Bracon brevicornis</name>
    <dbReference type="NCBI Taxonomy" id="1563983"/>
    <lineage>
        <taxon>Eukaryota</taxon>
        <taxon>Metazoa</taxon>
        <taxon>Ecdysozoa</taxon>
        <taxon>Arthropoda</taxon>
        <taxon>Hexapoda</taxon>
        <taxon>Insecta</taxon>
        <taxon>Pterygota</taxon>
        <taxon>Neoptera</taxon>
        <taxon>Endopterygota</taxon>
        <taxon>Hymenoptera</taxon>
        <taxon>Apocrita</taxon>
        <taxon>Ichneumonoidea</taxon>
        <taxon>Braconidae</taxon>
        <taxon>Braconinae</taxon>
        <taxon>Bracon</taxon>
    </lineage>
</organism>
<feature type="domain" description="Reverse transcriptase" evidence="7">
    <location>
        <begin position="1"/>
        <end position="132"/>
    </location>
</feature>
<evidence type="ECO:0000256" key="6">
    <source>
        <dbReference type="ARBA" id="ARBA00022918"/>
    </source>
</evidence>
<dbReference type="InterPro" id="IPR041373">
    <property type="entry name" value="RT_RNaseH"/>
</dbReference>
<dbReference type="Gene3D" id="3.30.70.270">
    <property type="match status" value="2"/>
</dbReference>
<keyword evidence="3" id="KW-0540">Nuclease</keyword>
<dbReference type="Pfam" id="PF00078">
    <property type="entry name" value="RVT_1"/>
    <property type="match status" value="1"/>
</dbReference>
<dbReference type="InterPro" id="IPR000477">
    <property type="entry name" value="RT_dom"/>
</dbReference>
<evidence type="ECO:0000256" key="1">
    <source>
        <dbReference type="ARBA" id="ARBA00022679"/>
    </source>
</evidence>
<dbReference type="InterPro" id="IPR050951">
    <property type="entry name" value="Retrovirus_Pol_polyprotein"/>
</dbReference>
<evidence type="ECO:0000256" key="3">
    <source>
        <dbReference type="ARBA" id="ARBA00022722"/>
    </source>
</evidence>
<dbReference type="Gene3D" id="3.10.20.370">
    <property type="match status" value="1"/>
</dbReference>
<keyword evidence="2" id="KW-0548">Nucleotidyltransferase</keyword>
<dbReference type="PROSITE" id="PS50878">
    <property type="entry name" value="RT_POL"/>
    <property type="match status" value="1"/>
</dbReference>
<dbReference type="GO" id="GO:0003964">
    <property type="term" value="F:RNA-directed DNA polymerase activity"/>
    <property type="evidence" value="ECO:0007669"/>
    <property type="project" value="UniProtKB-KW"/>
</dbReference>
<sequence>MPGILDELRQAHYLTTLDLSQAYFQVPLSKESREITAFIVPGRGFFQFKRVPFGLMNAPATFQRLIDKLIGPQMYPHVFVYVGDIIIVTRTYDEHLVWLRRVLQKIRNTGLVINRERNEFSRSQVKYLGFLVNQSGLQADPEETSAIVDFPAPQTMKQLKRFSRMASWYRRFIPTFASIAEPLTEQQDAFELLKSHLTAAPTLACPDFNQPFVLQTEASTVGLDAVLTQVQKGEERVITYASRALTDPEKNYTTTEQECLAAIWAIREFRCYLEGYSFTVITDHNSLRWLHQLRDPTGRLARWSLESMEYNVEIIHRKGALHHVPDALSRIPKSHFPEGAFNAMKLEDYWTTTDDQWYRKRRADVLHRPAQFSDWQVENNHLYFHRQNKLHDGKLPDLAWKLVVPRE</sequence>
<keyword evidence="4" id="KW-0255">Endonuclease</keyword>
<dbReference type="AlphaFoldDB" id="A0A6V7JLV8"/>
<protein>
    <recommendedName>
        <fullName evidence="7">Reverse transcriptase domain-containing protein</fullName>
    </recommendedName>
</protein>
<keyword evidence="6" id="KW-0695">RNA-directed DNA polymerase</keyword>
<dbReference type="InterPro" id="IPR043502">
    <property type="entry name" value="DNA/RNA_pol_sf"/>
</dbReference>
<dbReference type="SUPFAM" id="SSF56672">
    <property type="entry name" value="DNA/RNA polymerases"/>
    <property type="match status" value="1"/>
</dbReference>
<dbReference type="GO" id="GO:0004519">
    <property type="term" value="F:endonuclease activity"/>
    <property type="evidence" value="ECO:0007669"/>
    <property type="project" value="UniProtKB-KW"/>
</dbReference>
<evidence type="ECO:0000313" key="8">
    <source>
        <dbReference type="EMBL" id="CAD1551259.1"/>
    </source>
</evidence>
<dbReference type="Pfam" id="PF17917">
    <property type="entry name" value="RT_RNaseH"/>
    <property type="match status" value="1"/>
</dbReference>
<evidence type="ECO:0000259" key="7">
    <source>
        <dbReference type="PROSITE" id="PS50878"/>
    </source>
</evidence>
<dbReference type="EMBL" id="CADCXW020000017">
    <property type="protein sequence ID" value="CAD1551259.1"/>
    <property type="molecule type" value="Genomic_DNA"/>
</dbReference>
<dbReference type="CDD" id="cd09274">
    <property type="entry name" value="RNase_HI_RT_Ty3"/>
    <property type="match status" value="1"/>
</dbReference>